<evidence type="ECO:0000259" key="10">
    <source>
        <dbReference type="PROSITE" id="PS50109"/>
    </source>
</evidence>
<evidence type="ECO:0000256" key="7">
    <source>
        <dbReference type="ARBA" id="ARBA00023128"/>
    </source>
</evidence>
<dbReference type="PANTHER" id="PTHR11947">
    <property type="entry name" value="PYRUVATE DEHYDROGENASE KINASE"/>
    <property type="match status" value="1"/>
</dbReference>
<comment type="similarity">
    <text evidence="2">Belongs to the PDK/BCKDK protein kinase family.</text>
</comment>
<evidence type="ECO:0000256" key="1">
    <source>
        <dbReference type="ARBA" id="ARBA00004173"/>
    </source>
</evidence>
<dbReference type="Pfam" id="PF02518">
    <property type="entry name" value="HATPase_c"/>
    <property type="match status" value="1"/>
</dbReference>
<dbReference type="SUPFAM" id="SSF55874">
    <property type="entry name" value="ATPase domain of HSP90 chaperone/DNA topoisomerase II/histidine kinase"/>
    <property type="match status" value="1"/>
</dbReference>
<evidence type="ECO:0000313" key="11">
    <source>
        <dbReference type="EMBL" id="SVA22287.1"/>
    </source>
</evidence>
<dbReference type="GO" id="GO:0010906">
    <property type="term" value="P:regulation of glucose metabolic process"/>
    <property type="evidence" value="ECO:0007669"/>
    <property type="project" value="TreeGrafter"/>
</dbReference>
<dbReference type="GO" id="GO:0004740">
    <property type="term" value="F:pyruvate dehydrogenase (acetyl-transferring) kinase activity"/>
    <property type="evidence" value="ECO:0007669"/>
    <property type="project" value="UniProtKB-EC"/>
</dbReference>
<dbReference type="SUPFAM" id="SSF69012">
    <property type="entry name" value="alpha-ketoacid dehydrogenase kinase, N-terminal domain"/>
    <property type="match status" value="1"/>
</dbReference>
<dbReference type="Gene3D" id="1.20.140.20">
    <property type="entry name" value="Alpha-ketoacid/pyruvate dehydrogenase kinase, N-terminal domain"/>
    <property type="match status" value="1"/>
</dbReference>
<evidence type="ECO:0000256" key="3">
    <source>
        <dbReference type="ARBA" id="ARBA00022679"/>
    </source>
</evidence>
<evidence type="ECO:0000256" key="5">
    <source>
        <dbReference type="ARBA" id="ARBA00022777"/>
    </source>
</evidence>
<dbReference type="Gene3D" id="3.30.565.10">
    <property type="entry name" value="Histidine kinase-like ATPase, C-terminal domain"/>
    <property type="match status" value="1"/>
</dbReference>
<feature type="domain" description="Histidine kinase" evidence="10">
    <location>
        <begin position="190"/>
        <end position="347"/>
    </location>
</feature>
<dbReference type="InterPro" id="IPR003594">
    <property type="entry name" value="HATPase_dom"/>
</dbReference>
<dbReference type="InterPro" id="IPR018955">
    <property type="entry name" value="BCDHK/PDK_N"/>
</dbReference>
<dbReference type="SMART" id="SM00387">
    <property type="entry name" value="HATPase_c"/>
    <property type="match status" value="1"/>
</dbReference>
<evidence type="ECO:0000256" key="2">
    <source>
        <dbReference type="ARBA" id="ARBA00006155"/>
    </source>
</evidence>
<dbReference type="Pfam" id="PF10436">
    <property type="entry name" value="BCDHK_Adom3"/>
    <property type="match status" value="1"/>
</dbReference>
<comment type="subcellular location">
    <subcellularLocation>
        <location evidence="1">Mitochondrion</location>
    </subcellularLocation>
</comment>
<name>A0A381U4Q7_9ZZZZ</name>
<dbReference type="PROSITE" id="PS50109">
    <property type="entry name" value="HIS_KIN"/>
    <property type="match status" value="1"/>
</dbReference>
<evidence type="ECO:0000256" key="8">
    <source>
        <dbReference type="ARBA" id="ARBA00039078"/>
    </source>
</evidence>
<accession>A0A381U4Q7</accession>
<dbReference type="InterPro" id="IPR005467">
    <property type="entry name" value="His_kinase_dom"/>
</dbReference>
<dbReference type="EC" id="2.7.11.2" evidence="8"/>
<dbReference type="AlphaFoldDB" id="A0A381U4Q7"/>
<gene>
    <name evidence="11" type="ORF">METZ01_LOCUS75141</name>
</gene>
<organism evidence="11">
    <name type="scientific">marine metagenome</name>
    <dbReference type="NCBI Taxonomy" id="408172"/>
    <lineage>
        <taxon>unclassified sequences</taxon>
        <taxon>metagenomes</taxon>
        <taxon>ecological metagenomes</taxon>
    </lineage>
</organism>
<keyword evidence="3" id="KW-0808">Transferase</keyword>
<keyword evidence="6" id="KW-0067">ATP-binding</keyword>
<reference evidence="11" key="1">
    <citation type="submission" date="2018-05" db="EMBL/GenBank/DDBJ databases">
        <authorList>
            <person name="Lanie J.A."/>
            <person name="Ng W.-L."/>
            <person name="Kazmierczak K.M."/>
            <person name="Andrzejewski T.M."/>
            <person name="Davidsen T.M."/>
            <person name="Wayne K.J."/>
            <person name="Tettelin H."/>
            <person name="Glass J.I."/>
            <person name="Rusch D."/>
            <person name="Podicherti R."/>
            <person name="Tsui H.-C.T."/>
            <person name="Winkler M.E."/>
        </authorList>
    </citation>
    <scope>NUCLEOTIDE SEQUENCE</scope>
</reference>
<comment type="catalytic activity">
    <reaction evidence="9">
        <text>L-seryl-[pyruvate dehydrogenase E1 alpha subunit] + ATP = O-phospho-L-seryl-[pyruvate dehydrogenase E1 alpha subunit] + ADP + H(+)</text>
        <dbReference type="Rhea" id="RHEA:23052"/>
        <dbReference type="Rhea" id="RHEA-COMP:13689"/>
        <dbReference type="Rhea" id="RHEA-COMP:13690"/>
        <dbReference type="ChEBI" id="CHEBI:15378"/>
        <dbReference type="ChEBI" id="CHEBI:29999"/>
        <dbReference type="ChEBI" id="CHEBI:30616"/>
        <dbReference type="ChEBI" id="CHEBI:83421"/>
        <dbReference type="ChEBI" id="CHEBI:456216"/>
        <dbReference type="EC" id="2.7.11.2"/>
    </reaction>
</comment>
<keyword evidence="5" id="KW-0418">Kinase</keyword>
<proteinExistence type="inferred from homology"/>
<keyword evidence="7" id="KW-0496">Mitochondrion</keyword>
<protein>
    <recommendedName>
        <fullName evidence="8">[pyruvate dehydrogenase (acetyl-transferring)] kinase</fullName>
        <ecNumber evidence="8">2.7.11.2</ecNumber>
    </recommendedName>
</protein>
<dbReference type="GO" id="GO:0005524">
    <property type="term" value="F:ATP binding"/>
    <property type="evidence" value="ECO:0007669"/>
    <property type="project" value="UniProtKB-KW"/>
</dbReference>
<dbReference type="InterPro" id="IPR036890">
    <property type="entry name" value="HATPase_C_sf"/>
</dbReference>
<evidence type="ECO:0000256" key="9">
    <source>
        <dbReference type="ARBA" id="ARBA00048201"/>
    </source>
</evidence>
<dbReference type="EMBL" id="UINC01005591">
    <property type="protein sequence ID" value="SVA22287.1"/>
    <property type="molecule type" value="Genomic_DNA"/>
</dbReference>
<sequence>MYIPMLKLLSTVRHYASRNATALKLNYVCNYGKQKCPGNIKQQSLFLHKELPVRLAQRAVELENLPYSVSSTPSIQNVYDLYLKSFDKITSHPEPNSTEESNSFTELISNIKIEHKDLELDISNALEPYREKHGNKSISKDEIIIIDKTLEHFYSSRIGIRFLIGQHVDVQKDSLSETTVGVIDIKCDPHKVIKHAVEDVKMIVDNVFYKDLEIELDLAKSDYEFLYIPSHLYYIVFEVLKNAGRATAEFNDCTKPIKIQTSVSKNDFIIKISDNGGGFSREVLENIFSFSFTTANENHENRGIKIAGYGHGLGLSRIYARYFGGDMTVSPVEGVGTDVYIYLNRFGDKSENVADERT</sequence>
<evidence type="ECO:0000256" key="4">
    <source>
        <dbReference type="ARBA" id="ARBA00022741"/>
    </source>
</evidence>
<dbReference type="InterPro" id="IPR039028">
    <property type="entry name" value="BCKD/PDK"/>
</dbReference>
<dbReference type="GO" id="GO:0005739">
    <property type="term" value="C:mitochondrion"/>
    <property type="evidence" value="ECO:0007669"/>
    <property type="project" value="UniProtKB-SubCell"/>
</dbReference>
<keyword evidence="4" id="KW-0547">Nucleotide-binding</keyword>
<dbReference type="PANTHER" id="PTHR11947:SF3">
    <property type="entry name" value="[PYRUVATE DEHYDROGENASE (ACETYL-TRANSFERRING)] KINASE, MITOCHONDRIAL"/>
    <property type="match status" value="1"/>
</dbReference>
<evidence type="ECO:0000256" key="6">
    <source>
        <dbReference type="ARBA" id="ARBA00022840"/>
    </source>
</evidence>
<dbReference type="InterPro" id="IPR036784">
    <property type="entry name" value="AK/P_DHK_N_sf"/>
</dbReference>